<dbReference type="GO" id="GO:0051537">
    <property type="term" value="F:2 iron, 2 sulfur cluster binding"/>
    <property type="evidence" value="ECO:0007669"/>
    <property type="project" value="UniProtKB-KW"/>
</dbReference>
<dbReference type="CDD" id="cd03528">
    <property type="entry name" value="Rieske_RO_ferredoxin"/>
    <property type="match status" value="1"/>
</dbReference>
<dbReference type="InterPro" id="IPR017941">
    <property type="entry name" value="Rieske_2Fe-2S"/>
</dbReference>
<dbReference type="eggNOG" id="COG2146">
    <property type="taxonomic scope" value="Bacteria"/>
</dbReference>
<keyword evidence="7" id="KW-1185">Reference proteome</keyword>
<evidence type="ECO:0000256" key="4">
    <source>
        <dbReference type="ARBA" id="ARBA00023014"/>
    </source>
</evidence>
<dbReference type="Gene3D" id="2.102.10.10">
    <property type="entry name" value="Rieske [2Fe-2S] iron-sulphur domain"/>
    <property type="match status" value="1"/>
</dbReference>
<dbReference type="SUPFAM" id="SSF50022">
    <property type="entry name" value="ISP domain"/>
    <property type="match status" value="1"/>
</dbReference>
<dbReference type="OrthoDB" id="9800167at2"/>
<dbReference type="STRING" id="666681.M301_0845"/>
<dbReference type="EMBL" id="CP002056">
    <property type="protein sequence ID" value="ADI29229.1"/>
    <property type="molecule type" value="Genomic_DNA"/>
</dbReference>
<evidence type="ECO:0000256" key="3">
    <source>
        <dbReference type="ARBA" id="ARBA00023004"/>
    </source>
</evidence>
<dbReference type="AlphaFoldDB" id="D7DPI5"/>
<keyword evidence="2" id="KW-0479">Metal-binding</keyword>
<dbReference type="GO" id="GO:0046872">
    <property type="term" value="F:metal ion binding"/>
    <property type="evidence" value="ECO:0007669"/>
    <property type="project" value="UniProtKB-KW"/>
</dbReference>
<evidence type="ECO:0000256" key="1">
    <source>
        <dbReference type="ARBA" id="ARBA00022714"/>
    </source>
</evidence>
<accession>D7DPI5</accession>
<dbReference type="PROSITE" id="PS51296">
    <property type="entry name" value="RIESKE"/>
    <property type="match status" value="1"/>
</dbReference>
<dbReference type="InterPro" id="IPR036922">
    <property type="entry name" value="Rieske_2Fe-2S_sf"/>
</dbReference>
<gene>
    <name evidence="6" type="ordered locus">M301_0845</name>
</gene>
<dbReference type="Proteomes" id="UP000000383">
    <property type="component" value="Chromosome"/>
</dbReference>
<proteinExistence type="predicted"/>
<protein>
    <submittedName>
        <fullName evidence="6">Rieske (2Fe-2S) iron-sulfur domain protein</fullName>
    </submittedName>
</protein>
<keyword evidence="4" id="KW-0411">Iron-sulfur</keyword>
<keyword evidence="3" id="KW-0408">Iron</keyword>
<reference evidence="7" key="1">
    <citation type="submission" date="2010-05" db="EMBL/GenBank/DDBJ databases">
        <title>Complete sequence of Methylotenera sp. 301.</title>
        <authorList>
            <person name="Lucas S."/>
            <person name="Copeland A."/>
            <person name="Lapidus A."/>
            <person name="Cheng J.-F."/>
            <person name="Bruce D."/>
            <person name="Goodwin L."/>
            <person name="Pitluck S."/>
            <person name="Clum A."/>
            <person name="Land M."/>
            <person name="Hauser L."/>
            <person name="Kyrpides N."/>
            <person name="Ivanova N."/>
            <person name="Chistoservova L."/>
            <person name="Kalyuzhnaya M."/>
            <person name="Woyke T."/>
        </authorList>
    </citation>
    <scope>NUCLEOTIDE SEQUENCE [LARGE SCALE GENOMIC DNA]</scope>
    <source>
        <strain evidence="7">301</strain>
    </source>
</reference>
<name>D7DPI5_METV0</name>
<evidence type="ECO:0000313" key="6">
    <source>
        <dbReference type="EMBL" id="ADI29229.1"/>
    </source>
</evidence>
<dbReference type="KEGG" id="meh:M301_0845"/>
<dbReference type="PANTHER" id="PTHR21496">
    <property type="entry name" value="FERREDOXIN-RELATED"/>
    <property type="match status" value="1"/>
</dbReference>
<dbReference type="Pfam" id="PF00355">
    <property type="entry name" value="Rieske"/>
    <property type="match status" value="1"/>
</dbReference>
<evidence type="ECO:0000259" key="5">
    <source>
        <dbReference type="PROSITE" id="PS51296"/>
    </source>
</evidence>
<dbReference type="RefSeq" id="WP_013147545.1">
    <property type="nucleotide sequence ID" value="NC_014207.1"/>
</dbReference>
<reference evidence="6 7" key="2">
    <citation type="journal article" date="2011" name="J. Bacteriol.">
        <title>Genomes of three methylotrophs from a single niche uncover genetic and metabolic divergence of Methylophilaceae.</title>
        <authorList>
            <person name="Lapidus A."/>
            <person name="Clum A."/>
            <person name="Labutti K."/>
            <person name="Kaluzhnaya M.G."/>
            <person name="Lim S."/>
            <person name="Beck D.A."/>
            <person name="Glavina Del Rio T."/>
            <person name="Nolan M."/>
            <person name="Mavromatis K."/>
            <person name="Huntemann M."/>
            <person name="Lucas S."/>
            <person name="Lidstrom M.E."/>
            <person name="Ivanova N."/>
            <person name="Chistoserdova L."/>
        </authorList>
    </citation>
    <scope>NUCLEOTIDE SEQUENCE [LARGE SCALE GENOMIC DNA]</scope>
    <source>
        <strain evidence="6 7">301</strain>
    </source>
</reference>
<evidence type="ECO:0000313" key="7">
    <source>
        <dbReference type="Proteomes" id="UP000000383"/>
    </source>
</evidence>
<organism evidence="6 7">
    <name type="scientific">Methylotenera versatilis (strain 301)</name>
    <dbReference type="NCBI Taxonomy" id="666681"/>
    <lineage>
        <taxon>Bacteria</taxon>
        <taxon>Pseudomonadati</taxon>
        <taxon>Pseudomonadota</taxon>
        <taxon>Betaproteobacteria</taxon>
        <taxon>Nitrosomonadales</taxon>
        <taxon>Methylophilaceae</taxon>
        <taxon>Methylotenera</taxon>
    </lineage>
</organism>
<dbReference type="PANTHER" id="PTHR21496:SF23">
    <property type="entry name" value="3-PHENYLPROPIONATE_CINNAMIC ACID DIOXYGENASE FERREDOXIN SUBUNIT"/>
    <property type="match status" value="1"/>
</dbReference>
<dbReference type="HOGENOM" id="CLU_055690_5_2_4"/>
<evidence type="ECO:0000256" key="2">
    <source>
        <dbReference type="ARBA" id="ARBA00022723"/>
    </source>
</evidence>
<feature type="domain" description="Rieske" evidence="5">
    <location>
        <begin position="5"/>
        <end position="100"/>
    </location>
</feature>
<keyword evidence="1" id="KW-0001">2Fe-2S</keyword>
<sequence length="109" mass="11991">MSEWIDVAAVADFLPGTCRKVSTDESSILVFNLDGRYYAVENRCTHEDAELLDGVLEGDEIICPLHGARFSVVTGAVLDPPAYENLCTFPVRVTNGWVEVDAEAEWDIA</sequence>